<proteinExistence type="predicted"/>
<dbReference type="EMBL" id="KN550197">
    <property type="protein sequence ID" value="KHJ94799.1"/>
    <property type="molecule type" value="Genomic_DNA"/>
</dbReference>
<dbReference type="Proteomes" id="UP000053660">
    <property type="component" value="Unassembled WGS sequence"/>
</dbReference>
<feature type="region of interest" description="Disordered" evidence="1">
    <location>
        <begin position="157"/>
        <end position="178"/>
    </location>
</feature>
<name>A0A0B1TBZ6_OESDE</name>
<dbReference type="OrthoDB" id="5868972at2759"/>
<dbReference type="AlphaFoldDB" id="A0A0B1TBZ6"/>
<evidence type="ECO:0000256" key="1">
    <source>
        <dbReference type="SAM" id="MobiDB-lite"/>
    </source>
</evidence>
<gene>
    <name evidence="2" type="ORF">OESDEN_05268</name>
</gene>
<keyword evidence="3" id="KW-1185">Reference proteome</keyword>
<reference evidence="2 3" key="1">
    <citation type="submission" date="2014-03" db="EMBL/GenBank/DDBJ databases">
        <title>Draft genome of the hookworm Oesophagostomum dentatum.</title>
        <authorList>
            <person name="Mitreva M."/>
        </authorList>
    </citation>
    <scope>NUCLEOTIDE SEQUENCE [LARGE SCALE GENOMIC DNA]</scope>
    <source>
        <strain evidence="2 3">OD-Hann</strain>
    </source>
</reference>
<accession>A0A0B1TBZ6</accession>
<protein>
    <submittedName>
        <fullName evidence="2">Uncharacterized protein</fullName>
    </submittedName>
</protein>
<evidence type="ECO:0000313" key="3">
    <source>
        <dbReference type="Proteomes" id="UP000053660"/>
    </source>
</evidence>
<feature type="compositionally biased region" description="Basic and acidic residues" evidence="1">
    <location>
        <begin position="160"/>
        <end position="178"/>
    </location>
</feature>
<evidence type="ECO:0000313" key="2">
    <source>
        <dbReference type="EMBL" id="KHJ94799.1"/>
    </source>
</evidence>
<organism evidence="2 3">
    <name type="scientific">Oesophagostomum dentatum</name>
    <name type="common">Nodular worm</name>
    <dbReference type="NCBI Taxonomy" id="61180"/>
    <lineage>
        <taxon>Eukaryota</taxon>
        <taxon>Metazoa</taxon>
        <taxon>Ecdysozoa</taxon>
        <taxon>Nematoda</taxon>
        <taxon>Chromadorea</taxon>
        <taxon>Rhabditida</taxon>
        <taxon>Rhabditina</taxon>
        <taxon>Rhabditomorpha</taxon>
        <taxon>Strongyloidea</taxon>
        <taxon>Strongylidae</taxon>
        <taxon>Oesophagostomum</taxon>
    </lineage>
</organism>
<sequence>MDQAMDDYKTVIVQGILEIHERVREHNNRMRQIMKNAGTSLTSETQPGHLRFQCLDQCLMESRLADIPDVAFPGAFAKEPVGTVWKAWIATRIFSRHDIDLPTKIRLFRRGAVCLDEVALKPVLKLAYNRCTAWTEFICSRESIASHKEVEGFLGASDNRLPEEGHSAKKPHDSGTYH</sequence>